<protein>
    <recommendedName>
        <fullName evidence="1">DUF659 domain-containing protein</fullName>
    </recommendedName>
</protein>
<dbReference type="SUPFAM" id="SSF53098">
    <property type="entry name" value="Ribonuclease H-like"/>
    <property type="match status" value="1"/>
</dbReference>
<dbReference type="InterPro" id="IPR007021">
    <property type="entry name" value="DUF659"/>
</dbReference>
<proteinExistence type="predicted"/>
<keyword evidence="3" id="KW-1185">Reference proteome</keyword>
<dbReference type="Pfam" id="PF04937">
    <property type="entry name" value="DUF659"/>
    <property type="match status" value="1"/>
</dbReference>
<comment type="caution">
    <text evidence="2">The sequence shown here is derived from an EMBL/GenBank/DDBJ whole genome shotgun (WGS) entry which is preliminary data.</text>
</comment>
<reference evidence="2 3" key="1">
    <citation type="submission" date="2021-07" db="EMBL/GenBank/DDBJ databases">
        <title>The Aristolochia fimbriata genome: insights into angiosperm evolution, floral development and chemical biosynthesis.</title>
        <authorList>
            <person name="Jiao Y."/>
        </authorList>
    </citation>
    <scope>NUCLEOTIDE SEQUENCE [LARGE SCALE GENOMIC DNA]</scope>
    <source>
        <strain evidence="2">IBCAS-2021</strain>
        <tissue evidence="2">Leaf</tissue>
    </source>
</reference>
<dbReference type="PANTHER" id="PTHR32166">
    <property type="entry name" value="OSJNBA0013A04.12 PROTEIN"/>
    <property type="match status" value="1"/>
</dbReference>
<name>A0AAV7F0H2_ARIFI</name>
<gene>
    <name evidence="2" type="ORF">H6P81_006176</name>
</gene>
<evidence type="ECO:0000313" key="3">
    <source>
        <dbReference type="Proteomes" id="UP000825729"/>
    </source>
</evidence>
<dbReference type="Proteomes" id="UP000825729">
    <property type="component" value="Unassembled WGS sequence"/>
</dbReference>
<dbReference type="InterPro" id="IPR012337">
    <property type="entry name" value="RNaseH-like_sf"/>
</dbReference>
<dbReference type="AlphaFoldDB" id="A0AAV7F0H2"/>
<evidence type="ECO:0000259" key="1">
    <source>
        <dbReference type="Pfam" id="PF04937"/>
    </source>
</evidence>
<dbReference type="EMBL" id="JAINDJ010000003">
    <property type="protein sequence ID" value="KAG9453272.1"/>
    <property type="molecule type" value="Genomic_DNA"/>
</dbReference>
<organism evidence="2 3">
    <name type="scientific">Aristolochia fimbriata</name>
    <name type="common">White veined hardy Dutchman's pipe vine</name>
    <dbReference type="NCBI Taxonomy" id="158543"/>
    <lineage>
        <taxon>Eukaryota</taxon>
        <taxon>Viridiplantae</taxon>
        <taxon>Streptophyta</taxon>
        <taxon>Embryophyta</taxon>
        <taxon>Tracheophyta</taxon>
        <taxon>Spermatophyta</taxon>
        <taxon>Magnoliopsida</taxon>
        <taxon>Magnoliidae</taxon>
        <taxon>Piperales</taxon>
        <taxon>Aristolochiaceae</taxon>
        <taxon>Aristolochia</taxon>
    </lineage>
</organism>
<dbReference type="PANTHER" id="PTHR32166:SF88">
    <property type="entry name" value="HAT TRANSPOSON SUPERFAMILY"/>
    <property type="match status" value="1"/>
</dbReference>
<sequence>MLFNVFKEVIIFVGVDNVIQIVTDNVANYVAAGRHLMQEFPQLYWTPCSAHCVDLMLENFAKYIVEVQKVVNDTRGLTKFVYNHVFFLTLMRKFSKGRELFRLGVTSFVTNFLTLQGLQRNKFTLQAMVTSEDWTKNKISKTSSGKSFNYLVLNSDFWLSCAKIINITEPLVKVLRIVDSDERPSMTYIFEGMKWAREMIRAVTQGKQEEWRYKQEKGLKKKCLWRQCLHGANRRDVMHGTPAVSPSLSSAVCTGMSLPCCRWLPGLSGELGELEQIGSGFDEDWFYFLPLGASFSGTGSPDIFARRGWVSKNPLTSGK</sequence>
<accession>A0AAV7F0H2</accession>
<feature type="domain" description="DUF659" evidence="1">
    <location>
        <begin position="1"/>
        <end position="74"/>
    </location>
</feature>
<evidence type="ECO:0000313" key="2">
    <source>
        <dbReference type="EMBL" id="KAG9453272.1"/>
    </source>
</evidence>